<evidence type="ECO:0000256" key="6">
    <source>
        <dbReference type="SAM" id="MobiDB-lite"/>
    </source>
</evidence>
<dbReference type="EC" id="2.4.2.30" evidence="8"/>
<reference evidence="8 9" key="1">
    <citation type="journal article" date="2016" name="Nat. Commun.">
        <title>Local admixture of amplified and diversified secreted pathogenesis determinants shapes mosaic Toxoplasma gondii genomes.</title>
        <authorList>
            <person name="Lorenzi H."/>
            <person name="Khan A."/>
            <person name="Behnke M.S."/>
            <person name="Namasivayam S."/>
            <person name="Swapna L.S."/>
            <person name="Hadjithomas M."/>
            <person name="Karamycheva S."/>
            <person name="Pinney D."/>
            <person name="Brunk B.P."/>
            <person name="Ajioka J.W."/>
            <person name="Ajzenberg D."/>
            <person name="Boothroyd J.C."/>
            <person name="Boyle J.P."/>
            <person name="Darde M.L."/>
            <person name="Diaz-Miranda M.A."/>
            <person name="Dubey J.P."/>
            <person name="Fritz H.M."/>
            <person name="Gennari S.M."/>
            <person name="Gregory B.D."/>
            <person name="Kim K."/>
            <person name="Saeij J.P."/>
            <person name="Su C."/>
            <person name="White M.W."/>
            <person name="Zhu X.Q."/>
            <person name="Howe D.K."/>
            <person name="Rosenthal B.M."/>
            <person name="Grigg M.E."/>
            <person name="Parkinson J."/>
            <person name="Liu L."/>
            <person name="Kissinger J.C."/>
            <person name="Roos D.S."/>
            <person name="Sibley L.D."/>
        </authorList>
    </citation>
    <scope>NUCLEOTIDE SEQUENCE [LARGE SCALE GENOMIC DNA]</scope>
    <source>
        <strain evidence="8 9">ARI</strain>
    </source>
</reference>
<dbReference type="Gene3D" id="3.30.1740.10">
    <property type="entry name" value="Zinc finger, PARP-type"/>
    <property type="match status" value="1"/>
</dbReference>
<feature type="domain" description="PARP-type" evidence="7">
    <location>
        <begin position="16"/>
        <end position="63"/>
    </location>
</feature>
<organism evidence="8 9">
    <name type="scientific">Toxoplasma gondii ARI</name>
    <dbReference type="NCBI Taxonomy" id="1074872"/>
    <lineage>
        <taxon>Eukaryota</taxon>
        <taxon>Sar</taxon>
        <taxon>Alveolata</taxon>
        <taxon>Apicomplexa</taxon>
        <taxon>Conoidasida</taxon>
        <taxon>Coccidia</taxon>
        <taxon>Eucoccidiorida</taxon>
        <taxon>Eimeriorina</taxon>
        <taxon>Sarcocystidae</taxon>
        <taxon>Toxoplasma</taxon>
    </lineage>
</organism>
<protein>
    <submittedName>
        <fullName evidence="8">Poly(ADP-ribose) polymerase catalytic domain-containing protein</fullName>
        <ecNumber evidence="8">2.4.2.30</ecNumber>
    </submittedName>
</protein>
<evidence type="ECO:0000259" key="7">
    <source>
        <dbReference type="PROSITE" id="PS50064"/>
    </source>
</evidence>
<keyword evidence="8" id="KW-0808">Transferase</keyword>
<comment type="subcellular location">
    <subcellularLocation>
        <location evidence="1">Nucleus</location>
    </subcellularLocation>
</comment>
<keyword evidence="8" id="KW-0328">Glycosyltransferase</keyword>
<evidence type="ECO:0000313" key="9">
    <source>
        <dbReference type="Proteomes" id="UP000074247"/>
    </source>
</evidence>
<dbReference type="GO" id="GO:0005634">
    <property type="term" value="C:nucleus"/>
    <property type="evidence" value="ECO:0007669"/>
    <property type="project" value="UniProtKB-SubCell"/>
</dbReference>
<accession>A0A139Y6S2</accession>
<dbReference type="AlphaFoldDB" id="A0A139Y6S2"/>
<dbReference type="PROSITE" id="PS50064">
    <property type="entry name" value="ZF_PARP_2"/>
    <property type="match status" value="1"/>
</dbReference>
<dbReference type="SUPFAM" id="SSF57716">
    <property type="entry name" value="Glucocorticoid receptor-like (DNA-binding domain)"/>
    <property type="match status" value="1"/>
</dbReference>
<dbReference type="InterPro" id="IPR001510">
    <property type="entry name" value="Znf_PARP"/>
</dbReference>
<sequence length="75" mass="8523">MAPKTSKNRPPIPNPYGVDYSPTDRATCKGCLGRIGDGSIRFLRKVWSPWHDGFDIQKFHLRCSATYDPKLSEIK</sequence>
<dbReference type="GO" id="GO:0003677">
    <property type="term" value="F:DNA binding"/>
    <property type="evidence" value="ECO:0007669"/>
    <property type="project" value="InterPro"/>
</dbReference>
<evidence type="ECO:0000256" key="5">
    <source>
        <dbReference type="ARBA" id="ARBA00023242"/>
    </source>
</evidence>
<keyword evidence="3" id="KW-0863">Zinc-finger</keyword>
<dbReference type="EMBL" id="AGQS02003733">
    <property type="protein sequence ID" value="KYF46836.1"/>
    <property type="molecule type" value="Genomic_DNA"/>
</dbReference>
<feature type="region of interest" description="Disordered" evidence="6">
    <location>
        <begin position="1"/>
        <end position="20"/>
    </location>
</feature>
<dbReference type="InterPro" id="IPR036957">
    <property type="entry name" value="Znf_PARP_sf"/>
</dbReference>
<evidence type="ECO:0000313" key="8">
    <source>
        <dbReference type="EMBL" id="KYF46836.1"/>
    </source>
</evidence>
<dbReference type="Proteomes" id="UP000074247">
    <property type="component" value="Unassembled WGS sequence"/>
</dbReference>
<dbReference type="GO" id="GO:0003950">
    <property type="term" value="F:NAD+ poly-ADP-ribosyltransferase activity"/>
    <property type="evidence" value="ECO:0007669"/>
    <property type="project" value="UniProtKB-EC"/>
</dbReference>
<comment type="caution">
    <text evidence="8">The sequence shown here is derived from an EMBL/GenBank/DDBJ whole genome shotgun (WGS) entry which is preliminary data.</text>
</comment>
<keyword evidence="4" id="KW-0862">Zinc</keyword>
<dbReference type="GO" id="GO:0008270">
    <property type="term" value="F:zinc ion binding"/>
    <property type="evidence" value="ECO:0007669"/>
    <property type="project" value="UniProtKB-KW"/>
</dbReference>
<feature type="non-terminal residue" evidence="8">
    <location>
        <position position="75"/>
    </location>
</feature>
<keyword evidence="2" id="KW-0479">Metal-binding</keyword>
<proteinExistence type="predicted"/>
<gene>
    <name evidence="8" type="ORF">TGARI_270840A</name>
</gene>
<name>A0A139Y6S2_TOXGO</name>
<evidence type="ECO:0000256" key="3">
    <source>
        <dbReference type="ARBA" id="ARBA00022771"/>
    </source>
</evidence>
<evidence type="ECO:0000256" key="1">
    <source>
        <dbReference type="ARBA" id="ARBA00004123"/>
    </source>
</evidence>
<evidence type="ECO:0000256" key="2">
    <source>
        <dbReference type="ARBA" id="ARBA00022723"/>
    </source>
</evidence>
<dbReference type="VEuPathDB" id="ToxoDB:TGARI_270840A"/>
<keyword evidence="5" id="KW-0539">Nucleus</keyword>
<evidence type="ECO:0000256" key="4">
    <source>
        <dbReference type="ARBA" id="ARBA00022833"/>
    </source>
</evidence>